<dbReference type="VEuPathDB" id="MicrosporidiaDB:M153_3020008102"/>
<accession>A0A0R0M5H6</accession>
<reference evidence="1 2" key="1">
    <citation type="submission" date="2015-07" db="EMBL/GenBank/DDBJ databases">
        <title>The genome of Pseudoloma neurophilia, a relevant intracellular parasite of the zebrafish.</title>
        <authorList>
            <person name="Ndikumana S."/>
            <person name="Pelin A."/>
            <person name="Sanders J."/>
            <person name="Corradi N."/>
        </authorList>
    </citation>
    <scope>NUCLEOTIDE SEQUENCE [LARGE SCALE GENOMIC DNA]</scope>
    <source>
        <strain evidence="1 2">MK1</strain>
    </source>
</reference>
<evidence type="ECO:0000313" key="2">
    <source>
        <dbReference type="Proteomes" id="UP000051530"/>
    </source>
</evidence>
<evidence type="ECO:0000313" key="1">
    <source>
        <dbReference type="EMBL" id="KRH94311.1"/>
    </source>
</evidence>
<dbReference type="EMBL" id="LGUB01000097">
    <property type="protein sequence ID" value="KRH94311.1"/>
    <property type="molecule type" value="Genomic_DNA"/>
</dbReference>
<comment type="caution">
    <text evidence="1">The sequence shown here is derived from an EMBL/GenBank/DDBJ whole genome shotgun (WGS) entry which is preliminary data.</text>
</comment>
<keyword evidence="2" id="KW-1185">Reference proteome</keyword>
<gene>
    <name evidence="1" type="ORF">M153_3020008102</name>
</gene>
<dbReference type="AlphaFoldDB" id="A0A0R0M5H6"/>
<proteinExistence type="predicted"/>
<protein>
    <submittedName>
        <fullName evidence="1">Uncharacterized protein</fullName>
    </submittedName>
</protein>
<sequence length="134" mass="15995">MKEKIHRLAYLDIEKQINAIETIGAERRKYKTEMRQQNSYYQNRQYCSQTKPYLSKSQTEDLREHVNMIKEMALREKRRILKKGKKDKKMIRGESRHTNKIILKGSIKDQECAMLVETGAKSDFFSEKMIEYGI</sequence>
<name>A0A0R0M5H6_9MICR</name>
<organism evidence="1 2">
    <name type="scientific">Pseudoloma neurophilia</name>
    <dbReference type="NCBI Taxonomy" id="146866"/>
    <lineage>
        <taxon>Eukaryota</taxon>
        <taxon>Fungi</taxon>
        <taxon>Fungi incertae sedis</taxon>
        <taxon>Microsporidia</taxon>
        <taxon>Pseudoloma</taxon>
    </lineage>
</organism>
<dbReference type="Proteomes" id="UP000051530">
    <property type="component" value="Unassembled WGS sequence"/>
</dbReference>